<keyword evidence="2 6" id="KW-0547">Nucleotide-binding</keyword>
<evidence type="ECO:0000256" key="5">
    <source>
        <dbReference type="ARBA" id="ARBA00023125"/>
    </source>
</evidence>
<comment type="function">
    <text evidence="6">Required for chromosome condensation and partitioning.</text>
</comment>
<evidence type="ECO:0000256" key="6">
    <source>
        <dbReference type="HAMAP-Rule" id="MF_01894"/>
    </source>
</evidence>
<dbReference type="HAMAP" id="MF_01894">
    <property type="entry name" value="Smc_prok"/>
    <property type="match status" value="1"/>
</dbReference>
<feature type="domain" description="SMC hinge" evidence="7">
    <location>
        <begin position="522"/>
        <end position="641"/>
    </location>
</feature>
<dbReference type="SUPFAM" id="SSF75553">
    <property type="entry name" value="Smc hinge domain"/>
    <property type="match status" value="1"/>
</dbReference>
<keyword evidence="5 6" id="KW-0238">DNA-binding</keyword>
<evidence type="ECO:0000313" key="8">
    <source>
        <dbReference type="EMBL" id="OGD14221.1"/>
    </source>
</evidence>
<dbReference type="Gene3D" id="1.20.1060.20">
    <property type="match status" value="1"/>
</dbReference>
<dbReference type="Proteomes" id="UP000177701">
    <property type="component" value="Unassembled WGS sequence"/>
</dbReference>
<dbReference type="GO" id="GO:0030261">
    <property type="term" value="P:chromosome condensation"/>
    <property type="evidence" value="ECO:0007669"/>
    <property type="project" value="InterPro"/>
</dbReference>
<evidence type="ECO:0000259" key="7">
    <source>
        <dbReference type="SMART" id="SM00968"/>
    </source>
</evidence>
<dbReference type="Gene3D" id="3.30.70.1620">
    <property type="match status" value="1"/>
</dbReference>
<dbReference type="GO" id="GO:0007059">
    <property type="term" value="P:chromosome segregation"/>
    <property type="evidence" value="ECO:0007669"/>
    <property type="project" value="UniProtKB-UniRule"/>
</dbReference>
<comment type="subcellular location">
    <subcellularLocation>
        <location evidence="6">Cytoplasm</location>
    </subcellularLocation>
</comment>
<feature type="coiled-coil region" evidence="6">
    <location>
        <begin position="416"/>
        <end position="483"/>
    </location>
</feature>
<feature type="coiled-coil region" evidence="6">
    <location>
        <begin position="181"/>
        <end position="289"/>
    </location>
</feature>
<dbReference type="STRING" id="1797291.A2V47_04730"/>
<feature type="binding site" evidence="6">
    <location>
        <begin position="32"/>
        <end position="39"/>
    </location>
    <ligand>
        <name>ATP</name>
        <dbReference type="ChEBI" id="CHEBI:30616"/>
    </ligand>
</feature>
<dbReference type="SUPFAM" id="SSF52540">
    <property type="entry name" value="P-loop containing nucleoside triphosphate hydrolases"/>
    <property type="match status" value="2"/>
</dbReference>
<evidence type="ECO:0000256" key="1">
    <source>
        <dbReference type="ARBA" id="ARBA00022490"/>
    </source>
</evidence>
<sequence length="1189" mass="138522">MFLKELEIYGFKSFGKKIKLSFNSGITAIVGPNGCGKSNITDAVRWVLGEQNIRSLRGKQLTDIIFSGNHQEKPLNLAEVSLTVNNYEKLLPLDWEEINIKRRIYRSGETESFINGIPCKLKEIQELFMNTGLSKNTYSIIAQGEVDLILSAKPPERRYLFEEAASISKYRHEKKKTLDKIGETNNNLDKIENIISEIKNQLLILEEEAEHLNSYKISQEEIKNLELFLIYQKYNLCRTNLSKIKINLEEYEKEKNKIIKKIKEEETAINSLSIELDNLSKEQEKYKYDNYELDNRKKIIQSELNLMLQKKSDVEKRLYDLNKDADNITQKIVIGEQNKKAVSLNILEIDKKIESFNKKLIYSIKDTNTISKLAGSLNVLEINSRKVLKIISEKELFLKEAKIRYSTTFNIININLDKIRKKRVLLENQLENMVTKESDYQKIARESRKIEDETNLKSNEEKIKEIENILKELQAEVEKDRHVIILKEERKNILRKSIETNRKKNEQKVEVFYSKYCQKYPDDPCEKIIKFIDNIPSKYEKIMKIALRESFNSIVVSDISYALNIINFLSENELEKLKIIPLDLIKNIKTLPGNQGEIKNNNICGFAHELIDYSQKYQNLFKVLLGNVLIVEDIKTALDISNKYLGKYKIISLNGMVINMDGSVDIYSTSTNSENSQESFYYVEKEIEKYEEEIKTLKIKIERNNNFIEKNNNIYNSLWKENQDIKRLLRENEKKVTDSINNLNKATVSLNEQKDGLKNLLIEENNILEERKKISGKLRILEKYYNTLSEYNKNISHSVKIINQIVTRGNNRINNLSRDINNLKNIIIINKEKLISIKEKADNISQYKDEHSVDLKGKRSTLKEYNEKLADISKNINEYKIQINRLNKENPSVFKKAEEIGEILQRKSNLLKNLQQDKINQQKTYESIKDNQHREEILEVQYREKHVNIGEEVNKNYNLSLEKLELYKNISGSQKEANQKIDILRDNIIKVGQINFEAENRYHNQLQRYNSLSEKYDEICKAKKIMEITILEIDQIATERFKKTFNQVKTYFNDIFKKIFSGGEGRLIIESEEDILNSGIDIIARPPGKKTQNIELLSSGEKALTAIALLMALWKANPSPFCLFDEIDTSLDEVNAEKLTHILKGEDLNHTQLVLITHQKTTMEAADTLYGITMEESGISKLVSVKFEK</sequence>
<dbReference type="EMBL" id="MEYH01000090">
    <property type="protein sequence ID" value="OGD14221.1"/>
    <property type="molecule type" value="Genomic_DNA"/>
</dbReference>
<dbReference type="GO" id="GO:0005737">
    <property type="term" value="C:cytoplasm"/>
    <property type="evidence" value="ECO:0007669"/>
    <property type="project" value="UniProtKB-SubCell"/>
</dbReference>
<dbReference type="SMART" id="SM00968">
    <property type="entry name" value="SMC_hinge"/>
    <property type="match status" value="1"/>
</dbReference>
<dbReference type="InterPro" id="IPR011890">
    <property type="entry name" value="SMC_prok"/>
</dbReference>
<keyword evidence="1 6" id="KW-0963">Cytoplasm</keyword>
<comment type="subunit">
    <text evidence="6">Homodimer.</text>
</comment>
<dbReference type="InterPro" id="IPR024704">
    <property type="entry name" value="SMC"/>
</dbReference>
<organism evidence="8 9">
    <name type="scientific">Candidatus Sediminicultor quintus</name>
    <dbReference type="NCBI Taxonomy" id="1797291"/>
    <lineage>
        <taxon>Bacteria</taxon>
        <taxon>Pseudomonadati</taxon>
        <taxon>Atribacterota</taxon>
        <taxon>Candidatus Phoenicimicrobiia</taxon>
        <taxon>Candidatus Pheonicimicrobiales</taxon>
        <taxon>Candidatus Phoenicimicrobiaceae</taxon>
        <taxon>Candidatus Sediminicultor</taxon>
    </lineage>
</organism>
<dbReference type="InterPro" id="IPR036277">
    <property type="entry name" value="SMC_hinge_sf"/>
</dbReference>
<dbReference type="NCBIfam" id="TIGR02168">
    <property type="entry name" value="SMC_prok_B"/>
    <property type="match status" value="1"/>
</dbReference>
<dbReference type="GO" id="GO:0006260">
    <property type="term" value="P:DNA replication"/>
    <property type="evidence" value="ECO:0007669"/>
    <property type="project" value="UniProtKB-UniRule"/>
</dbReference>
<dbReference type="GO" id="GO:0016887">
    <property type="term" value="F:ATP hydrolysis activity"/>
    <property type="evidence" value="ECO:0007669"/>
    <property type="project" value="InterPro"/>
</dbReference>
<dbReference type="AlphaFoldDB" id="A0A1F5A6Q2"/>
<comment type="similarity">
    <text evidence="6">Belongs to the SMC family.</text>
</comment>
<dbReference type="GO" id="GO:0005694">
    <property type="term" value="C:chromosome"/>
    <property type="evidence" value="ECO:0007669"/>
    <property type="project" value="InterPro"/>
</dbReference>
<protein>
    <recommendedName>
        <fullName evidence="6">Chromosome partition protein Smc</fullName>
    </recommendedName>
</protein>
<dbReference type="InterPro" id="IPR010935">
    <property type="entry name" value="SMC_hinge"/>
</dbReference>
<dbReference type="PANTHER" id="PTHR43977">
    <property type="entry name" value="STRUCTURAL MAINTENANCE OF CHROMOSOMES PROTEIN 3"/>
    <property type="match status" value="1"/>
</dbReference>
<evidence type="ECO:0000313" key="9">
    <source>
        <dbReference type="Proteomes" id="UP000177701"/>
    </source>
</evidence>
<dbReference type="Pfam" id="PF02463">
    <property type="entry name" value="SMC_N"/>
    <property type="match status" value="1"/>
</dbReference>
<dbReference type="Pfam" id="PF06470">
    <property type="entry name" value="SMC_hinge"/>
    <property type="match status" value="1"/>
</dbReference>
<proteinExistence type="inferred from homology"/>
<feature type="coiled-coil region" evidence="6">
    <location>
        <begin position="855"/>
        <end position="931"/>
    </location>
</feature>
<comment type="caution">
    <text evidence="8">The sequence shown here is derived from an EMBL/GenBank/DDBJ whole genome shotgun (WGS) entry which is preliminary data.</text>
</comment>
<dbReference type="InterPro" id="IPR027417">
    <property type="entry name" value="P-loop_NTPase"/>
</dbReference>
<dbReference type="PIRSF" id="PIRSF005719">
    <property type="entry name" value="SMC"/>
    <property type="match status" value="1"/>
</dbReference>
<name>A0A1F5A6Q2_9BACT</name>
<dbReference type="GO" id="GO:0005524">
    <property type="term" value="F:ATP binding"/>
    <property type="evidence" value="ECO:0007669"/>
    <property type="project" value="UniProtKB-UniRule"/>
</dbReference>
<accession>A0A1F5A6Q2</accession>
<keyword evidence="4 6" id="KW-0175">Coiled coil</keyword>
<keyword evidence="3 6" id="KW-0067">ATP-binding</keyword>
<comment type="domain">
    <text evidence="6">Contains large globular domains required for ATP hydrolysis at each terminus and a third globular domain forming a flexible hinge near the middle of the molecule. These domains are separated by coiled-coil structures.</text>
</comment>
<evidence type="ECO:0000256" key="2">
    <source>
        <dbReference type="ARBA" id="ARBA00022741"/>
    </source>
</evidence>
<dbReference type="Gene3D" id="3.40.50.300">
    <property type="entry name" value="P-loop containing nucleotide triphosphate hydrolases"/>
    <property type="match status" value="2"/>
</dbReference>
<dbReference type="InterPro" id="IPR003395">
    <property type="entry name" value="RecF/RecN/SMC_N"/>
</dbReference>
<evidence type="ECO:0000256" key="4">
    <source>
        <dbReference type="ARBA" id="ARBA00023054"/>
    </source>
</evidence>
<gene>
    <name evidence="6" type="primary">smc</name>
    <name evidence="8" type="ORF">A2V47_04730</name>
</gene>
<dbReference type="GO" id="GO:0003677">
    <property type="term" value="F:DNA binding"/>
    <property type="evidence" value="ECO:0007669"/>
    <property type="project" value="UniProtKB-UniRule"/>
</dbReference>
<reference evidence="8 9" key="1">
    <citation type="journal article" date="2016" name="Nat. Commun.">
        <title>Thousands of microbial genomes shed light on interconnected biogeochemical processes in an aquifer system.</title>
        <authorList>
            <person name="Anantharaman K."/>
            <person name="Brown C.T."/>
            <person name="Hug L.A."/>
            <person name="Sharon I."/>
            <person name="Castelle C.J."/>
            <person name="Probst A.J."/>
            <person name="Thomas B.C."/>
            <person name="Singh A."/>
            <person name="Wilkins M.J."/>
            <person name="Karaoz U."/>
            <person name="Brodie E.L."/>
            <person name="Williams K.H."/>
            <person name="Hubbard S.S."/>
            <person name="Banfield J.F."/>
        </authorList>
    </citation>
    <scope>NUCLEOTIDE SEQUENCE [LARGE SCALE GENOMIC DNA]</scope>
</reference>
<evidence type="ECO:0000256" key="3">
    <source>
        <dbReference type="ARBA" id="ARBA00022840"/>
    </source>
</evidence>
<dbReference type="GO" id="GO:0007062">
    <property type="term" value="P:sister chromatid cohesion"/>
    <property type="evidence" value="ECO:0007669"/>
    <property type="project" value="InterPro"/>
</dbReference>